<feature type="compositionally biased region" description="Basic and acidic residues" evidence="1">
    <location>
        <begin position="131"/>
        <end position="140"/>
    </location>
</feature>
<name>A0A7I8JMC6_SPIIN</name>
<accession>A0A7I8JMC6</accession>
<feature type="region of interest" description="Disordered" evidence="1">
    <location>
        <begin position="124"/>
        <end position="151"/>
    </location>
</feature>
<dbReference type="AlphaFoldDB" id="A0A7I8JMC6"/>
<evidence type="ECO:0000256" key="1">
    <source>
        <dbReference type="SAM" id="MobiDB-lite"/>
    </source>
</evidence>
<dbReference type="InterPro" id="IPR032795">
    <property type="entry name" value="DUF3741-assoc"/>
</dbReference>
<feature type="compositionally biased region" description="Basic and acidic residues" evidence="1">
    <location>
        <begin position="346"/>
        <end position="358"/>
    </location>
</feature>
<dbReference type="EMBL" id="LR743602">
    <property type="protein sequence ID" value="CAA2632086.1"/>
    <property type="molecule type" value="Genomic_DNA"/>
</dbReference>
<gene>
    <name evidence="3" type="ORF">SI7747_15017725</name>
</gene>
<feature type="domain" description="DUF3741" evidence="2">
    <location>
        <begin position="107"/>
        <end position="129"/>
    </location>
</feature>
<keyword evidence="4" id="KW-1185">Reference proteome</keyword>
<feature type="region of interest" description="Disordered" evidence="1">
    <location>
        <begin position="484"/>
        <end position="505"/>
    </location>
</feature>
<evidence type="ECO:0000313" key="4">
    <source>
        <dbReference type="Proteomes" id="UP001189122"/>
    </source>
</evidence>
<feature type="compositionally biased region" description="Polar residues" evidence="1">
    <location>
        <begin position="415"/>
        <end position="427"/>
    </location>
</feature>
<feature type="compositionally biased region" description="Basic and acidic residues" evidence="1">
    <location>
        <begin position="484"/>
        <end position="495"/>
    </location>
</feature>
<organism evidence="3">
    <name type="scientific">Spirodela intermedia</name>
    <name type="common">Intermediate duckweed</name>
    <dbReference type="NCBI Taxonomy" id="51605"/>
    <lineage>
        <taxon>Eukaryota</taxon>
        <taxon>Viridiplantae</taxon>
        <taxon>Streptophyta</taxon>
        <taxon>Embryophyta</taxon>
        <taxon>Tracheophyta</taxon>
        <taxon>Spermatophyta</taxon>
        <taxon>Magnoliopsida</taxon>
        <taxon>Liliopsida</taxon>
        <taxon>Araceae</taxon>
        <taxon>Lemnoideae</taxon>
        <taxon>Spirodela</taxon>
    </lineage>
</organism>
<reference evidence="3 4" key="1">
    <citation type="submission" date="2019-12" db="EMBL/GenBank/DDBJ databases">
        <authorList>
            <person name="Scholz U."/>
            <person name="Mascher M."/>
            <person name="Fiebig A."/>
        </authorList>
    </citation>
    <scope>NUCLEOTIDE SEQUENCE</scope>
</reference>
<dbReference type="Proteomes" id="UP001189122">
    <property type="component" value="Unassembled WGS sequence"/>
</dbReference>
<feature type="compositionally biased region" description="Basic and acidic residues" evidence="1">
    <location>
        <begin position="399"/>
        <end position="414"/>
    </location>
</feature>
<feature type="compositionally biased region" description="Basic and acidic residues" evidence="1">
    <location>
        <begin position="248"/>
        <end position="257"/>
    </location>
</feature>
<dbReference type="PANTHER" id="PTHR21726:SF61">
    <property type="entry name" value="DNAA INITIATOR-ASSOCIATING PROTEIN"/>
    <property type="match status" value="1"/>
</dbReference>
<dbReference type="Pfam" id="PF14383">
    <property type="entry name" value="VARLMGL"/>
    <property type="match status" value="1"/>
</dbReference>
<proteinExistence type="predicted"/>
<protein>
    <recommendedName>
        <fullName evidence="2">DUF3741 domain-containing protein</fullName>
    </recommendedName>
</protein>
<evidence type="ECO:0000313" key="3">
    <source>
        <dbReference type="EMBL" id="CAA2632086.1"/>
    </source>
</evidence>
<feature type="region of interest" description="Disordered" evidence="1">
    <location>
        <begin position="236"/>
        <end position="439"/>
    </location>
</feature>
<feature type="region of interest" description="Disordered" evidence="1">
    <location>
        <begin position="165"/>
        <end position="188"/>
    </location>
</feature>
<dbReference type="EMBL" id="CACRZD030000015">
    <property type="protein sequence ID" value="CAA6671317.1"/>
    <property type="molecule type" value="Genomic_DNA"/>
</dbReference>
<dbReference type="PANTHER" id="PTHR21726">
    <property type="entry name" value="PHOSPHATIDYLINOSITOL N-ACETYLGLUCOSAMINYLTRANSFERASE SUBUNIT P DOWN SYNDROME CRITICAL REGION PROTEIN 5 -RELATED"/>
    <property type="match status" value="1"/>
</dbReference>
<sequence length="531" mass="56626">MPPPPSPAPSSSLAMVAERRPLHRPGGCTGVLFQLFDWNHHRLASKKLFSRRLLPQARAAKRISKKFSANEKMPPAKLLLIADENRGSFPSSKKADAAGNIAANGDRGKRMCSPNLVARLMGLDSMPTADGHGRPRKAEDGASTSSEGDGGGCCYFDGSDTSGSSRHCQDPGFEIPAGGGGRPPQKQRKTAILIGCRRRPPEEPPKAAAFPIRSPRLAGRTSSALLMEAAARILEPRMHCPKTPGPSKKGDRSKEFHGEEEDPPAERAAGAEQAPSGGGCLKVNNSQAEHREANELPSARAKASPPPKPDVRQRTRGLDPSSSSESRENLRNLSRARTRSMGGGRTEIERSAACEKKPLARKRRSTGSNIQSEEGAPPKQRSIAAGGVHNPRGSSGRRKTMEARDGGGGERSSDEATTASGSVTEETSGGPVRNPDETVDALSALLEQKIRELSDLGRDESVAGILEELISALTFAQTETQRRDYGAPADLRTEGGSDYGSSNLPECRSYQGPNLCVIEDFQEVNAAESRV</sequence>
<evidence type="ECO:0000259" key="2">
    <source>
        <dbReference type="Pfam" id="PF14383"/>
    </source>
</evidence>